<evidence type="ECO:0000313" key="1">
    <source>
        <dbReference type="EMBL" id="KAJ0092478.1"/>
    </source>
</evidence>
<dbReference type="EMBL" id="CM047903">
    <property type="protein sequence ID" value="KAJ0092478.1"/>
    <property type="molecule type" value="Genomic_DNA"/>
</dbReference>
<proteinExistence type="predicted"/>
<dbReference type="Proteomes" id="UP001164250">
    <property type="component" value="Chromosome 7"/>
</dbReference>
<protein>
    <submittedName>
        <fullName evidence="1">Uncharacterized protein</fullName>
    </submittedName>
</protein>
<gene>
    <name evidence="1" type="ORF">Patl1_26353</name>
</gene>
<reference evidence="2" key="1">
    <citation type="journal article" date="2023" name="G3 (Bethesda)">
        <title>Genome assembly and association tests identify interacting loci associated with vigor, precocity, and sex in interspecific pistachio rootstocks.</title>
        <authorList>
            <person name="Palmer W."/>
            <person name="Jacygrad E."/>
            <person name="Sagayaradj S."/>
            <person name="Cavanaugh K."/>
            <person name="Han R."/>
            <person name="Bertier L."/>
            <person name="Beede B."/>
            <person name="Kafkas S."/>
            <person name="Golino D."/>
            <person name="Preece J."/>
            <person name="Michelmore R."/>
        </authorList>
    </citation>
    <scope>NUCLEOTIDE SEQUENCE [LARGE SCALE GENOMIC DNA]</scope>
</reference>
<accession>A0ACC1B0Q7</accession>
<keyword evidence="2" id="KW-1185">Reference proteome</keyword>
<sequence>MANSRYCPPSSAELVPSFSPTDTLAKLSPISSEVTHVFWVAFQLYETEELNVAKNSAMLRNVLDALTKASPSRLRHVTLQTGTKHYMGPIFDPSLAGKLVHHEPPFVEDSSISELLLRFGRPCGFVFAGFNVLCASFFYYYCSFFKEVCTMRCCHWRFMPPFASTRSCDFTIQVTK</sequence>
<evidence type="ECO:0000313" key="2">
    <source>
        <dbReference type="Proteomes" id="UP001164250"/>
    </source>
</evidence>
<name>A0ACC1B0Q7_9ROSI</name>
<comment type="caution">
    <text evidence="1">The sequence shown here is derived from an EMBL/GenBank/DDBJ whole genome shotgun (WGS) entry which is preliminary data.</text>
</comment>
<organism evidence="1 2">
    <name type="scientific">Pistacia atlantica</name>
    <dbReference type="NCBI Taxonomy" id="434234"/>
    <lineage>
        <taxon>Eukaryota</taxon>
        <taxon>Viridiplantae</taxon>
        <taxon>Streptophyta</taxon>
        <taxon>Embryophyta</taxon>
        <taxon>Tracheophyta</taxon>
        <taxon>Spermatophyta</taxon>
        <taxon>Magnoliopsida</taxon>
        <taxon>eudicotyledons</taxon>
        <taxon>Gunneridae</taxon>
        <taxon>Pentapetalae</taxon>
        <taxon>rosids</taxon>
        <taxon>malvids</taxon>
        <taxon>Sapindales</taxon>
        <taxon>Anacardiaceae</taxon>
        <taxon>Pistacia</taxon>
    </lineage>
</organism>